<feature type="transmembrane region" description="Helical" evidence="1">
    <location>
        <begin position="313"/>
        <end position="336"/>
    </location>
</feature>
<sequence length="368" mass="42525">MIMTTQRRYDIDWLRVIAIALLLIYHIAIVFQPWAMFLGFIKSDELMEGLWKPMTLLNVWRIPFLFFVSGMGVYFAIRKRNWKELLLERSRRILLPFLFGVVAIVPIHFLLFQAYYHLPIGYVAHPAHLWFLGNIIVYVLLLTPVFFYLKKSEKGAFRKKLDAWMGNPLGPLSISLLVVLEVILVRPQVFEMYALTWHGFFIGLMAFFCGFLLVYSGGSFWKTVLNWRWAYLGLALGMYLTRWMVYDLVAPGYLMAIESTTWIMAIFGFGYKYLNKPSAILSYLTQAAYPVYILHMVALNTAASLVLPLDWPVLVKFLAIIGATGLFCFFIFEFLIRRILFIRPLFGLSLQSNPDSKLISGPANSQLS</sequence>
<dbReference type="Pfam" id="PF01757">
    <property type="entry name" value="Acyl_transf_3"/>
    <property type="match status" value="1"/>
</dbReference>
<evidence type="ECO:0000313" key="3">
    <source>
        <dbReference type="EMBL" id="GMQ28981.1"/>
    </source>
</evidence>
<feature type="transmembrane region" description="Helical" evidence="1">
    <location>
        <begin position="227"/>
        <end position="246"/>
    </location>
</feature>
<protein>
    <submittedName>
        <fullName evidence="3">Acyltransferase family protein</fullName>
    </submittedName>
</protein>
<feature type="transmembrane region" description="Helical" evidence="1">
    <location>
        <begin position="57"/>
        <end position="77"/>
    </location>
</feature>
<feature type="transmembrane region" description="Helical" evidence="1">
    <location>
        <begin position="286"/>
        <end position="307"/>
    </location>
</feature>
<dbReference type="InterPro" id="IPR050623">
    <property type="entry name" value="Glucan_succinyl_AcylTrfase"/>
</dbReference>
<feature type="transmembrane region" description="Helical" evidence="1">
    <location>
        <begin position="169"/>
        <end position="189"/>
    </location>
</feature>
<keyword evidence="1" id="KW-1133">Transmembrane helix</keyword>
<accession>A0ABQ6PMV8</accession>
<keyword evidence="1" id="KW-0472">Membrane</keyword>
<dbReference type="PANTHER" id="PTHR36927">
    <property type="entry name" value="BLR4337 PROTEIN"/>
    <property type="match status" value="1"/>
</dbReference>
<dbReference type="EMBL" id="BTPD01000004">
    <property type="protein sequence ID" value="GMQ28981.1"/>
    <property type="molecule type" value="Genomic_DNA"/>
</dbReference>
<evidence type="ECO:0000313" key="4">
    <source>
        <dbReference type="Proteomes" id="UP001338309"/>
    </source>
</evidence>
<dbReference type="InterPro" id="IPR002656">
    <property type="entry name" value="Acyl_transf_3_dom"/>
</dbReference>
<comment type="caution">
    <text evidence="3">The sequence shown here is derived from an EMBL/GenBank/DDBJ whole genome shotgun (WGS) entry which is preliminary data.</text>
</comment>
<organism evidence="3 4">
    <name type="scientific">Algoriphagus confluentis</name>
    <dbReference type="NCBI Taxonomy" id="1697556"/>
    <lineage>
        <taxon>Bacteria</taxon>
        <taxon>Pseudomonadati</taxon>
        <taxon>Bacteroidota</taxon>
        <taxon>Cytophagia</taxon>
        <taxon>Cytophagales</taxon>
        <taxon>Cyclobacteriaceae</taxon>
        <taxon>Algoriphagus</taxon>
    </lineage>
</organism>
<keyword evidence="4" id="KW-1185">Reference proteome</keyword>
<evidence type="ECO:0000259" key="2">
    <source>
        <dbReference type="Pfam" id="PF01757"/>
    </source>
</evidence>
<feature type="transmembrane region" description="Helical" evidence="1">
    <location>
        <begin position="93"/>
        <end position="116"/>
    </location>
</feature>
<keyword evidence="3" id="KW-0808">Transferase</keyword>
<evidence type="ECO:0000256" key="1">
    <source>
        <dbReference type="SAM" id="Phobius"/>
    </source>
</evidence>
<gene>
    <name evidence="3" type="ORF">Aconfl_16240</name>
</gene>
<name>A0ABQ6PMV8_9BACT</name>
<feature type="transmembrane region" description="Helical" evidence="1">
    <location>
        <begin position="12"/>
        <end position="37"/>
    </location>
</feature>
<keyword evidence="1" id="KW-0812">Transmembrane</keyword>
<feature type="transmembrane region" description="Helical" evidence="1">
    <location>
        <begin position="128"/>
        <end position="149"/>
    </location>
</feature>
<dbReference type="GO" id="GO:0016746">
    <property type="term" value="F:acyltransferase activity"/>
    <property type="evidence" value="ECO:0007669"/>
    <property type="project" value="UniProtKB-KW"/>
</dbReference>
<feature type="transmembrane region" description="Helical" evidence="1">
    <location>
        <begin position="252"/>
        <end position="274"/>
    </location>
</feature>
<feature type="domain" description="Acyltransferase 3" evidence="2">
    <location>
        <begin position="9"/>
        <end position="331"/>
    </location>
</feature>
<feature type="transmembrane region" description="Helical" evidence="1">
    <location>
        <begin position="195"/>
        <end position="215"/>
    </location>
</feature>
<keyword evidence="3" id="KW-0012">Acyltransferase</keyword>
<dbReference type="Proteomes" id="UP001338309">
    <property type="component" value="Unassembled WGS sequence"/>
</dbReference>
<proteinExistence type="predicted"/>
<dbReference type="PANTHER" id="PTHR36927:SF3">
    <property type="entry name" value="GLUCANS BIOSYNTHESIS PROTEIN C"/>
    <property type="match status" value="1"/>
</dbReference>
<reference evidence="3 4" key="1">
    <citation type="submission" date="2023-08" db="EMBL/GenBank/DDBJ databases">
        <title>Draft genome sequence of Algoriphagus confluentis.</title>
        <authorList>
            <person name="Takatani N."/>
            <person name="Hosokawa M."/>
            <person name="Sawabe T."/>
        </authorList>
    </citation>
    <scope>NUCLEOTIDE SEQUENCE [LARGE SCALE GENOMIC DNA]</scope>
    <source>
        <strain evidence="3 4">NBRC 111222</strain>
    </source>
</reference>